<organism evidence="1 2">
    <name type="scientific">Candidatus Corynebacterium faecigallinarum</name>
    <dbReference type="NCBI Taxonomy" id="2838528"/>
    <lineage>
        <taxon>Bacteria</taxon>
        <taxon>Bacillati</taxon>
        <taxon>Actinomycetota</taxon>
        <taxon>Actinomycetes</taxon>
        <taxon>Mycobacteriales</taxon>
        <taxon>Corynebacteriaceae</taxon>
        <taxon>Corynebacterium</taxon>
    </lineage>
</organism>
<dbReference type="InterPro" id="IPR036291">
    <property type="entry name" value="NAD(P)-bd_dom_sf"/>
</dbReference>
<dbReference type="InterPro" id="IPR003462">
    <property type="entry name" value="ODC_Mu_crystall"/>
</dbReference>
<proteinExistence type="predicted"/>
<evidence type="ECO:0000313" key="2">
    <source>
        <dbReference type="Proteomes" id="UP000823858"/>
    </source>
</evidence>
<dbReference type="Gene3D" id="3.30.1780.10">
    <property type="entry name" value="ornithine cyclodeaminase, domain 1"/>
    <property type="match status" value="1"/>
</dbReference>
<dbReference type="PIRSF" id="PIRSF001439">
    <property type="entry name" value="CryM"/>
    <property type="match status" value="1"/>
</dbReference>
<dbReference type="PANTHER" id="PTHR13812:SF19">
    <property type="entry name" value="KETIMINE REDUCTASE MU-CRYSTALLIN"/>
    <property type="match status" value="1"/>
</dbReference>
<sequence>MSTPGLPRVIDAATVRSVLSPTAAADAISTPIIDPTISFDPSTDLPRRTAHTSHGHFLLMPSEVGTYAGVKVATVAPSNPALGRPRINATYLFYDAESLQLKSIIDGVALTTLRTPAVSIAALRPTLALVDAPVNLVVFGGGPQGLAHIEALAAELGPRAGGSPFNSVNIVVRNPDRASDHAHAAVEGLGRVLPTDSQDTLDALAAADVIVTATSADTPLFQAHHVRDDVVVIAVGSHEPNTRELDADFIAGAKVIVEDIDTALETAGDIVLAHFEGAINPGDLVSMRTALTEKTVTPGRRPVVFKSVGMSWQDLLIAEAVDRLSR</sequence>
<dbReference type="Gene3D" id="3.40.50.720">
    <property type="entry name" value="NAD(P)-binding Rossmann-like Domain"/>
    <property type="match status" value="1"/>
</dbReference>
<gene>
    <name evidence="1" type="ORF">H9751_10765</name>
</gene>
<protein>
    <submittedName>
        <fullName evidence="1">Ornithine cyclodeaminase family protein</fullName>
    </submittedName>
</protein>
<dbReference type="SUPFAM" id="SSF51735">
    <property type="entry name" value="NAD(P)-binding Rossmann-fold domains"/>
    <property type="match status" value="1"/>
</dbReference>
<dbReference type="Proteomes" id="UP000823858">
    <property type="component" value="Unassembled WGS sequence"/>
</dbReference>
<dbReference type="InterPro" id="IPR023401">
    <property type="entry name" value="ODC_N"/>
</dbReference>
<reference evidence="1" key="2">
    <citation type="submission" date="2021-04" db="EMBL/GenBank/DDBJ databases">
        <authorList>
            <person name="Gilroy R."/>
        </authorList>
    </citation>
    <scope>NUCLEOTIDE SEQUENCE</scope>
    <source>
        <strain evidence="1">ChiHjej13B12-4958</strain>
    </source>
</reference>
<dbReference type="GO" id="GO:0005737">
    <property type="term" value="C:cytoplasm"/>
    <property type="evidence" value="ECO:0007669"/>
    <property type="project" value="TreeGrafter"/>
</dbReference>
<dbReference type="Pfam" id="PF02423">
    <property type="entry name" value="OCD_Mu_crystall"/>
    <property type="match status" value="1"/>
</dbReference>
<dbReference type="AlphaFoldDB" id="A0A9D2QGD8"/>
<dbReference type="PANTHER" id="PTHR13812">
    <property type="entry name" value="KETIMINE REDUCTASE MU-CRYSTALLIN"/>
    <property type="match status" value="1"/>
</dbReference>
<dbReference type="EMBL" id="DWVP01000024">
    <property type="protein sequence ID" value="HJC86001.1"/>
    <property type="molecule type" value="Genomic_DNA"/>
</dbReference>
<reference evidence="1" key="1">
    <citation type="journal article" date="2021" name="PeerJ">
        <title>Extensive microbial diversity within the chicken gut microbiome revealed by metagenomics and culture.</title>
        <authorList>
            <person name="Gilroy R."/>
            <person name="Ravi A."/>
            <person name="Getino M."/>
            <person name="Pursley I."/>
            <person name="Horton D.L."/>
            <person name="Alikhan N.F."/>
            <person name="Baker D."/>
            <person name="Gharbi K."/>
            <person name="Hall N."/>
            <person name="Watson M."/>
            <person name="Adriaenssens E.M."/>
            <person name="Foster-Nyarko E."/>
            <person name="Jarju S."/>
            <person name="Secka A."/>
            <person name="Antonio M."/>
            <person name="Oren A."/>
            <person name="Chaudhuri R.R."/>
            <person name="La Ragione R."/>
            <person name="Hildebrand F."/>
            <person name="Pallen M.J."/>
        </authorList>
    </citation>
    <scope>NUCLEOTIDE SEQUENCE</scope>
    <source>
        <strain evidence="1">ChiHjej13B12-4958</strain>
    </source>
</reference>
<accession>A0A9D2QGD8</accession>
<name>A0A9D2QGD8_9CORY</name>
<evidence type="ECO:0000313" key="1">
    <source>
        <dbReference type="EMBL" id="HJC86001.1"/>
    </source>
</evidence>
<comment type="caution">
    <text evidence="1">The sequence shown here is derived from an EMBL/GenBank/DDBJ whole genome shotgun (WGS) entry which is preliminary data.</text>
</comment>